<dbReference type="InterPro" id="IPR051807">
    <property type="entry name" value="Sec-metab_biosynth-assoc"/>
</dbReference>
<name>A0A2D2D446_METT3</name>
<accession>A0A2D2D446</accession>
<organism evidence="3 4">
    <name type="scientific">Methylosinus trichosporium (strain ATCC 35070 / NCIMB 11131 / UNIQEM 75 / OB3b)</name>
    <dbReference type="NCBI Taxonomy" id="595536"/>
    <lineage>
        <taxon>Bacteria</taxon>
        <taxon>Pseudomonadati</taxon>
        <taxon>Pseudomonadota</taxon>
        <taxon>Alphaproteobacteria</taxon>
        <taxon>Hyphomicrobiales</taxon>
        <taxon>Methylocystaceae</taxon>
        <taxon>Methylosinus</taxon>
    </lineage>
</organism>
<dbReference type="SUPFAM" id="SSF54909">
    <property type="entry name" value="Dimeric alpha+beta barrel"/>
    <property type="match status" value="1"/>
</dbReference>
<dbReference type="STRING" id="595536.GCA_000178815_01397"/>
<evidence type="ECO:0000259" key="2">
    <source>
        <dbReference type="Pfam" id="PF03795"/>
    </source>
</evidence>
<proteinExistence type="inferred from homology"/>
<dbReference type="Pfam" id="PF03795">
    <property type="entry name" value="YCII"/>
    <property type="match status" value="1"/>
</dbReference>
<comment type="similarity">
    <text evidence="1">Belongs to the YciI family.</text>
</comment>
<dbReference type="InterPro" id="IPR011008">
    <property type="entry name" value="Dimeric_a/b-barrel"/>
</dbReference>
<evidence type="ECO:0000256" key="1">
    <source>
        <dbReference type="ARBA" id="ARBA00007689"/>
    </source>
</evidence>
<dbReference type="Proteomes" id="UP000230709">
    <property type="component" value="Chromosome"/>
</dbReference>
<dbReference type="AlphaFoldDB" id="A0A2D2D446"/>
<evidence type="ECO:0000313" key="3">
    <source>
        <dbReference type="EMBL" id="ATQ69735.1"/>
    </source>
</evidence>
<dbReference type="Gene3D" id="3.30.70.1060">
    <property type="entry name" value="Dimeric alpha+beta barrel"/>
    <property type="match status" value="1"/>
</dbReference>
<dbReference type="InterPro" id="IPR005545">
    <property type="entry name" value="YCII"/>
</dbReference>
<sequence>MLFVALCLDKPDHVALRLATRPAHLGFLAENAAMVKLGGAFLDDAGEKPIGSMLIVEATDAAAAQAFLARDPYALAGLFASVEVKPWRRVVGAEL</sequence>
<reference evidence="4" key="1">
    <citation type="submission" date="2017-10" db="EMBL/GenBank/DDBJ databases">
        <title>Completed PacBio SMRT sequence of Methylosinus trichosporium OB3b reveals presence of a third large plasmid.</title>
        <authorList>
            <person name="Charles T.C."/>
            <person name="Lynch M.D.J."/>
            <person name="Heil J.R."/>
            <person name="Cheng J."/>
        </authorList>
    </citation>
    <scope>NUCLEOTIDE SEQUENCE [LARGE SCALE GENOMIC DNA]</scope>
    <source>
        <strain evidence="4">OB3b</strain>
    </source>
</reference>
<dbReference type="KEGG" id="mtw:CQW49_18975"/>
<dbReference type="RefSeq" id="WP_003612973.1">
    <property type="nucleotide sequence ID" value="NZ_ADVE02000001.1"/>
</dbReference>
<dbReference type="EMBL" id="CP023737">
    <property type="protein sequence ID" value="ATQ69735.1"/>
    <property type="molecule type" value="Genomic_DNA"/>
</dbReference>
<keyword evidence="4" id="KW-1185">Reference proteome</keyword>
<dbReference type="PANTHER" id="PTHR33606:SF3">
    <property type="entry name" value="PROTEIN YCII"/>
    <property type="match status" value="1"/>
</dbReference>
<dbReference type="PANTHER" id="PTHR33606">
    <property type="entry name" value="PROTEIN YCII"/>
    <property type="match status" value="1"/>
</dbReference>
<evidence type="ECO:0000313" key="4">
    <source>
        <dbReference type="Proteomes" id="UP000230709"/>
    </source>
</evidence>
<feature type="domain" description="YCII-related" evidence="2">
    <location>
        <begin position="1"/>
        <end position="88"/>
    </location>
</feature>
<gene>
    <name evidence="3" type="ORF">CQW49_18975</name>
</gene>
<protein>
    <recommendedName>
        <fullName evidence="2">YCII-related domain-containing protein</fullName>
    </recommendedName>
</protein>